<dbReference type="EMBL" id="CP029189">
    <property type="protein sequence ID" value="QES55391.1"/>
    <property type="molecule type" value="Genomic_DNA"/>
</dbReference>
<evidence type="ECO:0000313" key="2">
    <source>
        <dbReference type="Proteomes" id="UP000324101"/>
    </source>
</evidence>
<dbReference type="InterPro" id="IPR011989">
    <property type="entry name" value="ARM-like"/>
</dbReference>
<sequence>MAMDAELSALATQKDLPVDVLRRLLRHPGARRSAALLRRDLTDGMIEEIIALDSARSLAANGSLPVRVSARFVAHPEPAVRGAVAAHVRDEPPGVLARLAADPEPLVRQFLTMNDHLPPELLARLAGDPDEGVRSGVVRRWRDVPEAVRRMLLTDSDPAIRRASLRAFPPPADLLPGLLADSETRAAAVAHLVPTPELAGDPDSDVRSAVAAHPDLPTGLRDLLAEDPDLFVRNAIAARADTPVELRERIVSGLEPDSPLAEWMLSFGRGTTHACPPPAPVPAPLTRQQAEALLARAGL</sequence>
<dbReference type="AlphaFoldDB" id="A0A5P2DQ60"/>
<dbReference type="Gene3D" id="1.25.10.10">
    <property type="entry name" value="Leucine-rich Repeat Variant"/>
    <property type="match status" value="1"/>
</dbReference>
<dbReference type="Proteomes" id="UP000324101">
    <property type="component" value="Chromosome"/>
</dbReference>
<evidence type="ECO:0000313" key="1">
    <source>
        <dbReference type="EMBL" id="QES55391.1"/>
    </source>
</evidence>
<dbReference type="RefSeq" id="WP_150258081.1">
    <property type="nucleotide sequence ID" value="NZ_CP029189.1"/>
</dbReference>
<name>A0A5P2DQ60_STRVZ</name>
<dbReference type="SUPFAM" id="SSF48371">
    <property type="entry name" value="ARM repeat"/>
    <property type="match status" value="1"/>
</dbReference>
<evidence type="ECO:0008006" key="3">
    <source>
        <dbReference type="Google" id="ProtNLM"/>
    </source>
</evidence>
<gene>
    <name evidence="1" type="ORF">DEJ51_15335</name>
</gene>
<protein>
    <recommendedName>
        <fullName evidence="3">Leucine rich repeat variant</fullName>
    </recommendedName>
</protein>
<organism evidence="1 2">
    <name type="scientific">Streptomyces venezuelae</name>
    <dbReference type="NCBI Taxonomy" id="54571"/>
    <lineage>
        <taxon>Bacteria</taxon>
        <taxon>Bacillati</taxon>
        <taxon>Actinomycetota</taxon>
        <taxon>Actinomycetes</taxon>
        <taxon>Kitasatosporales</taxon>
        <taxon>Streptomycetaceae</taxon>
        <taxon>Streptomyces</taxon>
    </lineage>
</organism>
<accession>A0A5P2DQ60</accession>
<reference evidence="1 2" key="1">
    <citation type="submission" date="2018-05" db="EMBL/GenBank/DDBJ databases">
        <title>Streptomyces venezuelae.</title>
        <authorList>
            <person name="Kim W."/>
            <person name="Lee N."/>
            <person name="Cho B.-K."/>
        </authorList>
    </citation>
    <scope>NUCLEOTIDE SEQUENCE [LARGE SCALE GENOMIC DNA]</scope>
    <source>
        <strain evidence="1 2">ATCC 21018</strain>
    </source>
</reference>
<proteinExistence type="predicted"/>
<dbReference type="OrthoDB" id="3288771at2"/>
<dbReference type="InterPro" id="IPR016024">
    <property type="entry name" value="ARM-type_fold"/>
</dbReference>